<feature type="transmembrane region" description="Helical" evidence="1">
    <location>
        <begin position="321"/>
        <end position="340"/>
    </location>
</feature>
<dbReference type="InterPro" id="IPR025291">
    <property type="entry name" value="DUF4153"/>
</dbReference>
<evidence type="ECO:0000313" key="3">
    <source>
        <dbReference type="Proteomes" id="UP000328092"/>
    </source>
</evidence>
<feature type="transmembrane region" description="Helical" evidence="1">
    <location>
        <begin position="42"/>
        <end position="62"/>
    </location>
</feature>
<proteinExistence type="predicted"/>
<feature type="transmembrane region" description="Helical" evidence="1">
    <location>
        <begin position="69"/>
        <end position="85"/>
    </location>
</feature>
<keyword evidence="1" id="KW-1133">Transmembrane helix</keyword>
<name>A0A508TQJ5_9BRAD</name>
<evidence type="ECO:0000256" key="1">
    <source>
        <dbReference type="SAM" id="Phobius"/>
    </source>
</evidence>
<feature type="transmembrane region" description="Helical" evidence="1">
    <location>
        <begin position="250"/>
        <end position="269"/>
    </location>
</feature>
<comment type="caution">
    <text evidence="2">The sequence shown here is derived from an EMBL/GenBank/DDBJ whole genome shotgun (WGS) entry which is preliminary data.</text>
</comment>
<gene>
    <name evidence="2" type="ORF">CI1B_64910</name>
</gene>
<keyword evidence="1" id="KW-0812">Transmembrane</keyword>
<accession>A0A508TQJ5</accession>
<keyword evidence="1" id="KW-0472">Membrane</keyword>
<dbReference type="Pfam" id="PF13687">
    <property type="entry name" value="DUF4153"/>
    <property type="match status" value="1"/>
</dbReference>
<dbReference type="OrthoDB" id="7280060at2"/>
<feature type="transmembrane region" description="Helical" evidence="1">
    <location>
        <begin position="352"/>
        <end position="376"/>
    </location>
</feature>
<feature type="transmembrane region" description="Helical" evidence="1">
    <location>
        <begin position="189"/>
        <end position="209"/>
    </location>
</feature>
<evidence type="ECO:0000313" key="2">
    <source>
        <dbReference type="EMBL" id="VIO76486.1"/>
    </source>
</evidence>
<dbReference type="EMBL" id="CAADFC020000028">
    <property type="protein sequence ID" value="VIO76486.1"/>
    <property type="molecule type" value="Genomic_DNA"/>
</dbReference>
<keyword evidence="3" id="KW-1185">Reference proteome</keyword>
<feature type="transmembrane region" description="Helical" evidence="1">
    <location>
        <begin position="150"/>
        <end position="169"/>
    </location>
</feature>
<feature type="transmembrane region" description="Helical" evidence="1">
    <location>
        <begin position="289"/>
        <end position="309"/>
    </location>
</feature>
<protein>
    <submittedName>
        <fullName evidence="2">Uncharacterized protein</fullName>
    </submittedName>
</protein>
<dbReference type="Proteomes" id="UP000328092">
    <property type="component" value="Unassembled WGS sequence"/>
</dbReference>
<sequence>MTSLAPPQTETQPIAPGLPPAKGAATLALAALADWLFFGQQLGISVVIFAIALTGAALAANFGQLDHRRLLLAGLIVVAGLLPAVEEVNAISLTIAVLALGIALALTTNPYLDGLAEGAASLLDLFLTGPFRFFRDVVSAFNLPAVTRGFALWLVPLLLGSLFVALFVAANPLLEKWISQLNPGNPASYLSVSRTLFWIAALAAVWPFIQVGWRRGFLTMADTIEFPASDTIEPVNAMDFLGAGTILRSLILFNLLFAIQTILDAIYLWGNAALPADITYAAYAHRGAYPLIVTALLAAAFVLVAMRPGGPAEHSRVIRPLVYLWVGQNVLLVISSMLRLDAYVQVYLLTYWRIAAFVWMLLVAVGLVLILARIVLRRSNQWLIQANLLALTFVVYACALINLAAIIADYNVSHSREASGKGVNLDMDYLLQLGPQALPAIDRAFQLRYANPVLVSRRNCLVEQQHRQMAAWRSWGFRGWRLQRLLDEREKATAAS</sequence>
<feature type="transmembrane region" description="Helical" evidence="1">
    <location>
        <begin position="388"/>
        <end position="408"/>
    </location>
</feature>
<dbReference type="AlphaFoldDB" id="A0A508TQJ5"/>
<organism evidence="2 3">
    <name type="scientific">Bradyrhizobium ivorense</name>
    <dbReference type="NCBI Taxonomy" id="2511166"/>
    <lineage>
        <taxon>Bacteria</taxon>
        <taxon>Pseudomonadati</taxon>
        <taxon>Pseudomonadota</taxon>
        <taxon>Alphaproteobacteria</taxon>
        <taxon>Hyphomicrobiales</taxon>
        <taxon>Nitrobacteraceae</taxon>
        <taxon>Bradyrhizobium</taxon>
    </lineage>
</organism>
<feature type="transmembrane region" description="Helical" evidence="1">
    <location>
        <begin position="91"/>
        <end position="112"/>
    </location>
</feature>
<reference evidence="2" key="1">
    <citation type="submission" date="2019-02" db="EMBL/GenBank/DDBJ databases">
        <authorList>
            <person name="Pothier F.J."/>
        </authorList>
    </citation>
    <scope>NUCLEOTIDE SEQUENCE</scope>
    <source>
        <strain evidence="2">CI-1B</strain>
    </source>
</reference>